<evidence type="ECO:0000313" key="1">
    <source>
        <dbReference type="EMBL" id="KPA37210.1"/>
    </source>
</evidence>
<proteinExistence type="predicted"/>
<keyword evidence="2" id="KW-1185">Reference proteome</keyword>
<name>A0A0M9EPY1_FUSLA</name>
<reference evidence="1 2" key="1">
    <citation type="submission" date="2015-04" db="EMBL/GenBank/DDBJ databases">
        <title>The draft genome sequence of Fusarium langsethiae, a T-2/HT-2 mycotoxin producer.</title>
        <authorList>
            <person name="Lysoe E."/>
            <person name="Divon H.H."/>
            <person name="Terzi V."/>
            <person name="Orru L."/>
            <person name="Lamontanara A."/>
            <person name="Kolseth A.-K."/>
            <person name="Frandsen R.J."/>
            <person name="Nielsen K."/>
            <person name="Thrane U."/>
        </authorList>
    </citation>
    <scope>NUCLEOTIDE SEQUENCE [LARGE SCALE GENOMIC DNA]</scope>
    <source>
        <strain evidence="1 2">Fl201059</strain>
    </source>
</reference>
<comment type="caution">
    <text evidence="1">The sequence shown here is derived from an EMBL/GenBank/DDBJ whole genome shotgun (WGS) entry which is preliminary data.</text>
</comment>
<organism evidence="1 2">
    <name type="scientific">Fusarium langsethiae</name>
    <dbReference type="NCBI Taxonomy" id="179993"/>
    <lineage>
        <taxon>Eukaryota</taxon>
        <taxon>Fungi</taxon>
        <taxon>Dikarya</taxon>
        <taxon>Ascomycota</taxon>
        <taxon>Pezizomycotina</taxon>
        <taxon>Sordariomycetes</taxon>
        <taxon>Hypocreomycetidae</taxon>
        <taxon>Hypocreales</taxon>
        <taxon>Nectriaceae</taxon>
        <taxon>Fusarium</taxon>
    </lineage>
</organism>
<protein>
    <submittedName>
        <fullName evidence="1">Uncharacterized protein</fullName>
    </submittedName>
</protein>
<dbReference type="EMBL" id="JXCE01000456">
    <property type="protein sequence ID" value="KPA37210.1"/>
    <property type="molecule type" value="Genomic_DNA"/>
</dbReference>
<dbReference type="AlphaFoldDB" id="A0A0M9EPY1"/>
<gene>
    <name evidence="1" type="ORF">FLAG1_09987</name>
</gene>
<sequence>MSLVTETLLDTTGISNAGVTGIDTITAEITETTVQDTAGASTTSGSKTIETISAITTTTTESAIATMGDTTVDTTTTTTEPSLLPVPTAFRMVAQSETMGKLVVYTNGQGVMASTYPFPVSWSRSIAYNDETRYLMVDNTPLCIAYDLSGRLAALIGCGSVVTGQSYHLTCEPPSDAGLVCNIPAVRCDDRGCTDLGKIWNKFYLLGFDEGVWMILIGADDLSTSDAPMQGIWPIGMAIEAV</sequence>
<evidence type="ECO:0000313" key="2">
    <source>
        <dbReference type="Proteomes" id="UP000037904"/>
    </source>
</evidence>
<dbReference type="OrthoDB" id="5100136at2759"/>
<dbReference type="Proteomes" id="UP000037904">
    <property type="component" value="Unassembled WGS sequence"/>
</dbReference>
<accession>A0A0M9EPY1</accession>